<sequence>MNCDVERVPRHPVGRRDHSPPHPGKVCSRTRPGRGTEKRGDIGAYQCACRRAQATSWTKRTDSYSPLPVLHPPLTHASAKWNRPLSRSTPNAEPVFLPANSPPTPRPGPRRA</sequence>
<evidence type="ECO:0000313" key="1">
    <source>
        <dbReference type="EMBL" id="KAH7919658.1"/>
    </source>
</evidence>
<evidence type="ECO:0000313" key="2">
    <source>
        <dbReference type="Proteomes" id="UP000790709"/>
    </source>
</evidence>
<protein>
    <submittedName>
        <fullName evidence="1">Uncharacterized protein</fullName>
    </submittedName>
</protein>
<organism evidence="1 2">
    <name type="scientific">Leucogyrophana mollusca</name>
    <dbReference type="NCBI Taxonomy" id="85980"/>
    <lineage>
        <taxon>Eukaryota</taxon>
        <taxon>Fungi</taxon>
        <taxon>Dikarya</taxon>
        <taxon>Basidiomycota</taxon>
        <taxon>Agaricomycotina</taxon>
        <taxon>Agaricomycetes</taxon>
        <taxon>Agaricomycetidae</taxon>
        <taxon>Boletales</taxon>
        <taxon>Boletales incertae sedis</taxon>
        <taxon>Leucogyrophana</taxon>
    </lineage>
</organism>
<reference evidence="1" key="1">
    <citation type="journal article" date="2021" name="New Phytol.">
        <title>Evolutionary innovations through gain and loss of genes in the ectomycorrhizal Boletales.</title>
        <authorList>
            <person name="Wu G."/>
            <person name="Miyauchi S."/>
            <person name="Morin E."/>
            <person name="Kuo A."/>
            <person name="Drula E."/>
            <person name="Varga T."/>
            <person name="Kohler A."/>
            <person name="Feng B."/>
            <person name="Cao Y."/>
            <person name="Lipzen A."/>
            <person name="Daum C."/>
            <person name="Hundley H."/>
            <person name="Pangilinan J."/>
            <person name="Johnson J."/>
            <person name="Barry K."/>
            <person name="LaButti K."/>
            <person name="Ng V."/>
            <person name="Ahrendt S."/>
            <person name="Min B."/>
            <person name="Choi I.G."/>
            <person name="Park H."/>
            <person name="Plett J.M."/>
            <person name="Magnuson J."/>
            <person name="Spatafora J.W."/>
            <person name="Nagy L.G."/>
            <person name="Henrissat B."/>
            <person name="Grigoriev I.V."/>
            <person name="Yang Z.L."/>
            <person name="Xu J."/>
            <person name="Martin F.M."/>
        </authorList>
    </citation>
    <scope>NUCLEOTIDE SEQUENCE</scope>
    <source>
        <strain evidence="1">KUC20120723A-06</strain>
    </source>
</reference>
<dbReference type="Proteomes" id="UP000790709">
    <property type="component" value="Unassembled WGS sequence"/>
</dbReference>
<keyword evidence="2" id="KW-1185">Reference proteome</keyword>
<proteinExistence type="predicted"/>
<comment type="caution">
    <text evidence="1">The sequence shown here is derived from an EMBL/GenBank/DDBJ whole genome shotgun (WGS) entry which is preliminary data.</text>
</comment>
<accession>A0ACB8B3L7</accession>
<dbReference type="EMBL" id="MU266641">
    <property type="protein sequence ID" value="KAH7919658.1"/>
    <property type="molecule type" value="Genomic_DNA"/>
</dbReference>
<name>A0ACB8B3L7_9AGAM</name>
<gene>
    <name evidence="1" type="ORF">BV22DRAFT_849314</name>
</gene>